<dbReference type="InterPro" id="IPR000504">
    <property type="entry name" value="RRM_dom"/>
</dbReference>
<reference evidence="16 17" key="1">
    <citation type="journal article" date="2020" name="Nat. Food">
        <title>A phased Vanilla planifolia genome enables genetic improvement of flavour and production.</title>
        <authorList>
            <person name="Hasing T."/>
            <person name="Tang H."/>
            <person name="Brym M."/>
            <person name="Khazi F."/>
            <person name="Huang T."/>
            <person name="Chambers A.H."/>
        </authorList>
    </citation>
    <scope>NUCLEOTIDE SEQUENCE [LARGE SCALE GENOMIC DNA]</scope>
    <source>
        <tissue evidence="14">Leaf</tissue>
    </source>
</reference>
<feature type="region of interest" description="Disordered" evidence="11">
    <location>
        <begin position="281"/>
        <end position="349"/>
    </location>
</feature>
<feature type="domain" description="RanBP2-type" evidence="13">
    <location>
        <begin position="107"/>
        <end position="138"/>
    </location>
</feature>
<proteinExistence type="inferred from homology"/>
<dbReference type="PROSITE" id="PS50199">
    <property type="entry name" value="ZF_RANBP2_2"/>
    <property type="match status" value="1"/>
</dbReference>
<evidence type="ECO:0000256" key="5">
    <source>
        <dbReference type="ARBA" id="ARBA00022884"/>
    </source>
</evidence>
<gene>
    <name evidence="15" type="ORF">HPP92_002846</name>
    <name evidence="14" type="ORF">HPP92_003242</name>
</gene>
<dbReference type="EMBL" id="JADCNM010000001">
    <property type="protein sequence ID" value="KAG0502774.1"/>
    <property type="molecule type" value="Genomic_DNA"/>
</dbReference>
<dbReference type="InterPro" id="IPR012677">
    <property type="entry name" value="Nucleotide-bd_a/b_plait_sf"/>
</dbReference>
<dbReference type="Gene3D" id="3.30.70.330">
    <property type="match status" value="1"/>
</dbReference>
<dbReference type="Pfam" id="PF00641">
    <property type="entry name" value="Zn_ribbon_RanBP"/>
    <property type="match status" value="1"/>
</dbReference>
<dbReference type="AlphaFoldDB" id="A0A835VJ83"/>
<feature type="domain" description="RRM" evidence="12">
    <location>
        <begin position="366"/>
        <end position="457"/>
    </location>
</feature>
<dbReference type="GO" id="GO:0008270">
    <property type="term" value="F:zinc ion binding"/>
    <property type="evidence" value="ECO:0007669"/>
    <property type="project" value="UniProtKB-KW"/>
</dbReference>
<dbReference type="Proteomes" id="UP000639772">
    <property type="component" value="Chromosome 1"/>
</dbReference>
<feature type="region of interest" description="Disordered" evidence="11">
    <location>
        <begin position="38"/>
        <end position="117"/>
    </location>
</feature>
<sequence>MKTPAGDGDFLTNRWTATPRDSNGLSKISVTLLMSGAYGSDGADFSAPPRGGGGGGGGYGRGGGGYGGPQSRGGGSGGGGDFQGGDRWSRGGGSGGHRGGGRGGSGREGDWRCPNPSCGNLNFARRVECNKCGAPSPSGGSGGGGNSRGGGSGGGGGYSHGGSGGGGYSHGGGGYNRGGGGGGYSGGGGGGRGGYGGGSRGYNGNRDTGGKGDSYNGHDRDDGGHSKFGGDDDRGYGGLGREDSGYAEVPPPVSHSYGGVGGSYPSNSGYGGSGAYGHEPIPPANAYGGQNSLPPTYGAPPPNPYGGDFSVGRGAPMSYDSGRPASMIGSRDMGSIVPPHASGASSDPSLKIKQCDENCGDTCDNSRIYISNLPPDVTTDELRDLFGGIGQVGRIKQKRGYKDQWPWNIKIYTDDTGNSKGDAVLSYEDPAAAHSAGGFYNNYVIRGYPIKVTMAEKSAPRPGPTYGYGGGRGGYGGGGDRRRENYRDSGGSGPDRNYHGGLRARPY</sequence>
<evidence type="ECO:0000313" key="16">
    <source>
        <dbReference type="Proteomes" id="UP000636800"/>
    </source>
</evidence>
<feature type="compositionally biased region" description="Gly residues" evidence="11">
    <location>
        <begin position="50"/>
        <end position="83"/>
    </location>
</feature>
<comment type="subcellular location">
    <subcellularLocation>
        <location evidence="1">Nucleus</location>
    </subcellularLocation>
</comment>
<keyword evidence="6" id="KW-0539">Nucleus</keyword>
<keyword evidence="3 10" id="KW-0863">Zinc-finger</keyword>
<feature type="compositionally biased region" description="Basic and acidic residues" evidence="11">
    <location>
        <begin position="216"/>
        <end position="244"/>
    </location>
</feature>
<keyword evidence="4" id="KW-0862">Zinc</keyword>
<evidence type="ECO:0000256" key="2">
    <source>
        <dbReference type="ARBA" id="ARBA00022723"/>
    </source>
</evidence>
<dbReference type="EMBL" id="JADCNL010000001">
    <property type="protein sequence ID" value="KAG0498551.1"/>
    <property type="molecule type" value="Genomic_DNA"/>
</dbReference>
<dbReference type="SMART" id="SM00547">
    <property type="entry name" value="ZnF_RBZ"/>
    <property type="match status" value="1"/>
</dbReference>
<evidence type="ECO:0000313" key="14">
    <source>
        <dbReference type="EMBL" id="KAG0498551.1"/>
    </source>
</evidence>
<accession>A0A835VJ83</accession>
<dbReference type="SUPFAM" id="SSF54928">
    <property type="entry name" value="RNA-binding domain, RBD"/>
    <property type="match status" value="1"/>
</dbReference>
<comment type="similarity">
    <text evidence="8">Belongs to the TAF15 family.</text>
</comment>
<feature type="region of interest" description="Disordered" evidence="11">
    <location>
        <begin position="1"/>
        <end position="26"/>
    </location>
</feature>
<evidence type="ECO:0000256" key="7">
    <source>
        <dbReference type="ARBA" id="ARBA00058775"/>
    </source>
</evidence>
<evidence type="ECO:0000256" key="10">
    <source>
        <dbReference type="PROSITE-ProRule" id="PRU00322"/>
    </source>
</evidence>
<feature type="compositionally biased region" description="Gly residues" evidence="11">
    <location>
        <begin position="139"/>
        <end position="201"/>
    </location>
</feature>
<name>A0A835VJ83_VANPL</name>
<dbReference type="PANTHER" id="PTHR12999">
    <property type="entry name" value="ZINC FINGER RAN-BINDING DOMAIN-CONTAINING PROTEIN 2 ZRANB2-RELATED"/>
    <property type="match status" value="1"/>
</dbReference>
<dbReference type="FunFam" id="4.10.1060.10:FF:000008">
    <property type="entry name" value="TATA-binding protein-associated factor 2N isoform X1"/>
    <property type="match status" value="1"/>
</dbReference>
<dbReference type="PRINTS" id="PR01228">
    <property type="entry name" value="EGGSHELL"/>
</dbReference>
<dbReference type="InterPro" id="IPR035979">
    <property type="entry name" value="RBD_domain_sf"/>
</dbReference>
<dbReference type="CDD" id="cd12280">
    <property type="entry name" value="RRM_FET"/>
    <property type="match status" value="1"/>
</dbReference>
<dbReference type="GO" id="GO:0003723">
    <property type="term" value="F:RNA binding"/>
    <property type="evidence" value="ECO:0007669"/>
    <property type="project" value="UniProtKB-UniRule"/>
</dbReference>
<dbReference type="SUPFAM" id="SSF90209">
    <property type="entry name" value="Ran binding protein zinc finger-like"/>
    <property type="match status" value="1"/>
</dbReference>
<evidence type="ECO:0000256" key="3">
    <source>
        <dbReference type="ARBA" id="ARBA00022771"/>
    </source>
</evidence>
<dbReference type="Pfam" id="PF00076">
    <property type="entry name" value="RRM_1"/>
    <property type="match status" value="1"/>
</dbReference>
<feature type="compositionally biased region" description="Polar residues" evidence="11">
    <location>
        <begin position="13"/>
        <end position="26"/>
    </location>
</feature>
<dbReference type="PANTHER" id="PTHR12999:SF7">
    <property type="entry name" value="TRANSCRIPTION INITIATION FACTOR TFIID SUBUNIT 15B"/>
    <property type="match status" value="1"/>
</dbReference>
<feature type="compositionally biased region" description="Gly residues" evidence="11">
    <location>
        <begin position="90"/>
        <end position="104"/>
    </location>
</feature>
<keyword evidence="16" id="KW-1185">Reference proteome</keyword>
<dbReference type="PROSITE" id="PS50102">
    <property type="entry name" value="RRM"/>
    <property type="match status" value="1"/>
</dbReference>
<keyword evidence="5 9" id="KW-0694">RNA-binding</keyword>
<comment type="caution">
    <text evidence="14">The sequence shown here is derived from an EMBL/GenBank/DDBJ whole genome shotgun (WGS) entry which is preliminary data.</text>
</comment>
<evidence type="ECO:0000256" key="11">
    <source>
        <dbReference type="SAM" id="MobiDB-lite"/>
    </source>
</evidence>
<feature type="compositionally biased region" description="Gly residues" evidence="11">
    <location>
        <begin position="466"/>
        <end position="478"/>
    </location>
</feature>
<evidence type="ECO:0000256" key="6">
    <source>
        <dbReference type="ARBA" id="ARBA00023242"/>
    </source>
</evidence>
<dbReference type="OrthoDB" id="76445at2759"/>
<dbReference type="Gene3D" id="4.10.1060.10">
    <property type="entry name" value="Zinc finger, RanBP2-type"/>
    <property type="match status" value="1"/>
</dbReference>
<dbReference type="Proteomes" id="UP000636800">
    <property type="component" value="Chromosome 1"/>
</dbReference>
<evidence type="ECO:0008006" key="18">
    <source>
        <dbReference type="Google" id="ProtNLM"/>
    </source>
</evidence>
<dbReference type="InterPro" id="IPR001876">
    <property type="entry name" value="Znf_RanBP2"/>
</dbReference>
<dbReference type="GO" id="GO:0005634">
    <property type="term" value="C:nucleus"/>
    <property type="evidence" value="ECO:0007669"/>
    <property type="project" value="UniProtKB-SubCell"/>
</dbReference>
<feature type="region of interest" description="Disordered" evidence="11">
    <location>
        <begin position="129"/>
        <end position="262"/>
    </location>
</feature>
<evidence type="ECO:0000256" key="1">
    <source>
        <dbReference type="ARBA" id="ARBA00004123"/>
    </source>
</evidence>
<evidence type="ECO:0000256" key="8">
    <source>
        <dbReference type="ARBA" id="ARBA00061442"/>
    </source>
</evidence>
<evidence type="ECO:0000313" key="17">
    <source>
        <dbReference type="Proteomes" id="UP000639772"/>
    </source>
</evidence>
<dbReference type="SMART" id="SM00360">
    <property type="entry name" value="RRM"/>
    <property type="match status" value="1"/>
</dbReference>
<evidence type="ECO:0000259" key="13">
    <source>
        <dbReference type="PROSITE" id="PS50199"/>
    </source>
</evidence>
<comment type="function">
    <text evidence="7">TAFs are components of the transcription factor IID (TFIID) complex that is essential for mediating regulation of RNA polymerase transcription.</text>
</comment>
<evidence type="ECO:0000256" key="9">
    <source>
        <dbReference type="PROSITE-ProRule" id="PRU00176"/>
    </source>
</evidence>
<feature type="region of interest" description="Disordered" evidence="11">
    <location>
        <begin position="458"/>
        <end position="507"/>
    </location>
</feature>
<dbReference type="InterPro" id="IPR036443">
    <property type="entry name" value="Znf_RanBP2_sf"/>
</dbReference>
<evidence type="ECO:0000313" key="15">
    <source>
        <dbReference type="EMBL" id="KAG0502774.1"/>
    </source>
</evidence>
<evidence type="ECO:0000259" key="12">
    <source>
        <dbReference type="PROSITE" id="PS50102"/>
    </source>
</evidence>
<keyword evidence="2" id="KW-0479">Metal-binding</keyword>
<evidence type="ECO:0000256" key="4">
    <source>
        <dbReference type="ARBA" id="ARBA00022833"/>
    </source>
</evidence>
<organism evidence="14 16">
    <name type="scientific">Vanilla planifolia</name>
    <name type="common">Vanilla</name>
    <dbReference type="NCBI Taxonomy" id="51239"/>
    <lineage>
        <taxon>Eukaryota</taxon>
        <taxon>Viridiplantae</taxon>
        <taxon>Streptophyta</taxon>
        <taxon>Embryophyta</taxon>
        <taxon>Tracheophyta</taxon>
        <taxon>Spermatophyta</taxon>
        <taxon>Magnoliopsida</taxon>
        <taxon>Liliopsida</taxon>
        <taxon>Asparagales</taxon>
        <taxon>Orchidaceae</taxon>
        <taxon>Vanilloideae</taxon>
        <taxon>Vanilleae</taxon>
        <taxon>Vanilla</taxon>
    </lineage>
</organism>
<dbReference type="PROSITE" id="PS01358">
    <property type="entry name" value="ZF_RANBP2_1"/>
    <property type="match status" value="1"/>
</dbReference>
<protein>
    <recommendedName>
        <fullName evidence="18">Transcription initiation factor TFIID subunit 15b</fullName>
    </recommendedName>
</protein>